<dbReference type="SMART" id="SM00651">
    <property type="entry name" value="Sm"/>
    <property type="match status" value="1"/>
</dbReference>
<sequence length="94" mass="10382">MAPSLEQFIECQVCVVTVDGRVFVGSLKGFDQVTNLVLYNCSERVFRKGAAFEDLPLGIYLIRGDNIALVGEMDVEVDKTLEGLEAEPLKPVVY</sequence>
<comment type="function">
    <text evidence="9">Plays role in pre-mRNA splicing as component of the U4/U6-U5 tri-snRNP complex that is involved in spliceosome assembly, and as component of the precatalytic spliceosome (spliceosome B complex). The heptameric LSM2-8 complex binds specifically to the 3'-terminal U-tract of U6 snRNA.</text>
</comment>
<evidence type="ECO:0000256" key="3">
    <source>
        <dbReference type="ARBA" id="ARBA00022664"/>
    </source>
</evidence>
<dbReference type="PANTHER" id="PTHR15588:SF9">
    <property type="entry name" value="U6 SNRNA-ASSOCIATED SM-LIKE PROTEIN LSM8"/>
    <property type="match status" value="1"/>
</dbReference>
<dbReference type="PANTHER" id="PTHR15588">
    <property type="entry name" value="LSM1"/>
    <property type="match status" value="1"/>
</dbReference>
<proteinExistence type="inferred from homology"/>
<dbReference type="PROSITE" id="PS52002">
    <property type="entry name" value="SM"/>
    <property type="match status" value="1"/>
</dbReference>
<evidence type="ECO:0000256" key="2">
    <source>
        <dbReference type="ARBA" id="ARBA00006850"/>
    </source>
</evidence>
<feature type="domain" description="Sm" evidence="10">
    <location>
        <begin position="1"/>
        <end position="76"/>
    </location>
</feature>
<keyword evidence="8 9" id="KW-0687">Ribonucleoprotein</keyword>
<evidence type="ECO:0000256" key="9">
    <source>
        <dbReference type="RuleBase" id="RU365048"/>
    </source>
</evidence>
<accession>A0A061DE39</accession>
<dbReference type="InterPro" id="IPR044642">
    <property type="entry name" value="PTHR15588"/>
</dbReference>
<dbReference type="STRING" id="5866.A0A061DE39"/>
<evidence type="ECO:0000256" key="4">
    <source>
        <dbReference type="ARBA" id="ARBA00022728"/>
    </source>
</evidence>
<dbReference type="Gene3D" id="2.30.30.100">
    <property type="match status" value="1"/>
</dbReference>
<dbReference type="Proteomes" id="UP000033188">
    <property type="component" value="Chromosome 5"/>
</dbReference>
<dbReference type="KEGG" id="bbig:BBBOND_0404470"/>
<evidence type="ECO:0000256" key="1">
    <source>
        <dbReference type="ARBA" id="ARBA00004123"/>
    </source>
</evidence>
<comment type="subcellular location">
    <subcellularLocation>
        <location evidence="1 9">Nucleus</location>
    </subcellularLocation>
</comment>
<organism evidence="11 12">
    <name type="scientific">Babesia bigemina</name>
    <dbReference type="NCBI Taxonomy" id="5866"/>
    <lineage>
        <taxon>Eukaryota</taxon>
        <taxon>Sar</taxon>
        <taxon>Alveolata</taxon>
        <taxon>Apicomplexa</taxon>
        <taxon>Aconoidasida</taxon>
        <taxon>Piroplasmida</taxon>
        <taxon>Babesiidae</taxon>
        <taxon>Babesia</taxon>
    </lineage>
</organism>
<dbReference type="RefSeq" id="XP_012770145.1">
    <property type="nucleotide sequence ID" value="XM_012914691.1"/>
</dbReference>
<dbReference type="InterPro" id="IPR047575">
    <property type="entry name" value="Sm"/>
</dbReference>
<keyword evidence="4 9" id="KW-0747">Spliceosome</keyword>
<protein>
    <recommendedName>
        <fullName evidence="9">U6 snRNA-associated Sm-like protein LSm8</fullName>
    </recommendedName>
</protein>
<evidence type="ECO:0000256" key="6">
    <source>
        <dbReference type="ARBA" id="ARBA00023187"/>
    </source>
</evidence>
<evidence type="ECO:0000313" key="11">
    <source>
        <dbReference type="EMBL" id="CDR97959.1"/>
    </source>
</evidence>
<evidence type="ECO:0000256" key="8">
    <source>
        <dbReference type="ARBA" id="ARBA00023274"/>
    </source>
</evidence>
<evidence type="ECO:0000259" key="10">
    <source>
        <dbReference type="PROSITE" id="PS52002"/>
    </source>
</evidence>
<keyword evidence="5 9" id="KW-0694">RNA-binding</keyword>
<dbReference type="OMA" id="AACDQTT"/>
<evidence type="ECO:0000256" key="5">
    <source>
        <dbReference type="ARBA" id="ARBA00022884"/>
    </source>
</evidence>
<dbReference type="SUPFAM" id="SSF50182">
    <property type="entry name" value="Sm-like ribonucleoproteins"/>
    <property type="match status" value="1"/>
</dbReference>
<dbReference type="GO" id="GO:0005688">
    <property type="term" value="C:U6 snRNP"/>
    <property type="evidence" value="ECO:0007669"/>
    <property type="project" value="UniProtKB-UniRule"/>
</dbReference>
<dbReference type="GO" id="GO:0071011">
    <property type="term" value="C:precatalytic spliceosome"/>
    <property type="evidence" value="ECO:0007669"/>
    <property type="project" value="TreeGrafter"/>
</dbReference>
<dbReference type="EMBL" id="LK391711">
    <property type="protein sequence ID" value="CDR97959.1"/>
    <property type="molecule type" value="Genomic_DNA"/>
</dbReference>
<dbReference type="OrthoDB" id="10263346at2759"/>
<evidence type="ECO:0000256" key="7">
    <source>
        <dbReference type="ARBA" id="ARBA00023242"/>
    </source>
</evidence>
<keyword evidence="7 9" id="KW-0539">Nucleus</keyword>
<evidence type="ECO:0000313" key="12">
    <source>
        <dbReference type="Proteomes" id="UP000033188"/>
    </source>
</evidence>
<dbReference type="InterPro" id="IPR001163">
    <property type="entry name" value="Sm_dom_euk/arc"/>
</dbReference>
<dbReference type="CDD" id="cd01727">
    <property type="entry name" value="LSm8"/>
    <property type="match status" value="1"/>
</dbReference>
<keyword evidence="3 9" id="KW-0507">mRNA processing</keyword>
<dbReference type="GO" id="GO:0000398">
    <property type="term" value="P:mRNA splicing, via spliceosome"/>
    <property type="evidence" value="ECO:0007669"/>
    <property type="project" value="UniProtKB-UniRule"/>
</dbReference>
<dbReference type="GO" id="GO:0003729">
    <property type="term" value="F:mRNA binding"/>
    <property type="evidence" value="ECO:0007669"/>
    <property type="project" value="TreeGrafter"/>
</dbReference>
<comment type="subunit">
    <text evidence="9">LSm subunits form a heteromer with a doughnut shape.</text>
</comment>
<dbReference type="GeneID" id="24566500"/>
<dbReference type="InterPro" id="IPR034103">
    <property type="entry name" value="Lsm8"/>
</dbReference>
<keyword evidence="12" id="KW-1185">Reference proteome</keyword>
<reference evidence="12" key="1">
    <citation type="journal article" date="2014" name="Nucleic Acids Res.">
        <title>The evolutionary dynamics of variant antigen genes in Babesia reveal a history of genomic innovation underlying host-parasite interaction.</title>
        <authorList>
            <person name="Jackson A.P."/>
            <person name="Otto T.D."/>
            <person name="Darby A."/>
            <person name="Ramaprasad A."/>
            <person name="Xia D."/>
            <person name="Echaide I.E."/>
            <person name="Farber M."/>
            <person name="Gahlot S."/>
            <person name="Gamble J."/>
            <person name="Gupta D."/>
            <person name="Gupta Y."/>
            <person name="Jackson L."/>
            <person name="Malandrin L."/>
            <person name="Malas T.B."/>
            <person name="Moussa E."/>
            <person name="Nair M."/>
            <person name="Reid A.J."/>
            <person name="Sanders M."/>
            <person name="Sharma J."/>
            <person name="Tracey A."/>
            <person name="Quail M.A."/>
            <person name="Weir W."/>
            <person name="Wastling J.M."/>
            <person name="Hall N."/>
            <person name="Willadsen P."/>
            <person name="Lingelbach K."/>
            <person name="Shiels B."/>
            <person name="Tait A."/>
            <person name="Berriman M."/>
            <person name="Allred D.R."/>
            <person name="Pain A."/>
        </authorList>
    </citation>
    <scope>NUCLEOTIDE SEQUENCE [LARGE SCALE GENOMIC DNA]</scope>
    <source>
        <strain evidence="12">Bond</strain>
    </source>
</reference>
<dbReference type="AlphaFoldDB" id="A0A061DE39"/>
<dbReference type="InterPro" id="IPR010920">
    <property type="entry name" value="LSM_dom_sf"/>
</dbReference>
<dbReference type="FunFam" id="2.30.30.100:FF:000027">
    <property type="entry name" value="U6 snRNA-associated Sm-like protein LSm8"/>
    <property type="match status" value="1"/>
</dbReference>
<dbReference type="Pfam" id="PF01423">
    <property type="entry name" value="LSM"/>
    <property type="match status" value="1"/>
</dbReference>
<dbReference type="VEuPathDB" id="PiroplasmaDB:BBBOND_0404470"/>
<dbReference type="GO" id="GO:0046540">
    <property type="term" value="C:U4/U6 x U5 tri-snRNP complex"/>
    <property type="evidence" value="ECO:0007669"/>
    <property type="project" value="UniProtKB-UniRule"/>
</dbReference>
<comment type="similarity">
    <text evidence="2 9">Belongs to the snRNP Sm proteins family.</text>
</comment>
<name>A0A061DE39_BABBI</name>
<keyword evidence="6 9" id="KW-0508">mRNA splicing</keyword>
<gene>
    <name evidence="9" type="primary">LSM8</name>
    <name evidence="11" type="ORF">BBBOND_0404470</name>
</gene>